<dbReference type="GO" id="GO:0035102">
    <property type="term" value="C:PRC1 complex"/>
    <property type="evidence" value="ECO:0007669"/>
    <property type="project" value="TreeGrafter"/>
</dbReference>
<dbReference type="PANTHER" id="PTHR10825">
    <property type="entry name" value="RING FINGER DOMAIN-CONTAINING, POLYCOMB GROUP COMPONENT"/>
    <property type="match status" value="1"/>
</dbReference>
<proteinExistence type="predicted"/>
<dbReference type="GO" id="GO:1990841">
    <property type="term" value="F:promoter-specific chromatin binding"/>
    <property type="evidence" value="ECO:0007669"/>
    <property type="project" value="TreeGrafter"/>
</dbReference>
<accession>A0A1B0D0E2</accession>
<dbReference type="VEuPathDB" id="VectorBase:PPAI000814"/>
<reference evidence="1" key="1">
    <citation type="submission" date="2022-08" db="UniProtKB">
        <authorList>
            <consortium name="EnsemblMetazoa"/>
        </authorList>
    </citation>
    <scope>IDENTIFICATION</scope>
    <source>
        <strain evidence="1">Israel</strain>
    </source>
</reference>
<dbReference type="Gene3D" id="3.10.20.90">
    <property type="entry name" value="Phosphatidylinositol 3-kinase Catalytic Subunit, Chain A, domain 1"/>
    <property type="match status" value="1"/>
</dbReference>
<evidence type="ECO:0000313" key="1">
    <source>
        <dbReference type="EnsemblMetazoa" id="PPAI000814-PA"/>
    </source>
</evidence>
<dbReference type="AlphaFoldDB" id="A0A1B0D0E2"/>
<organism evidence="1 2">
    <name type="scientific">Phlebotomus papatasi</name>
    <name type="common">Sandfly</name>
    <dbReference type="NCBI Taxonomy" id="29031"/>
    <lineage>
        <taxon>Eukaryota</taxon>
        <taxon>Metazoa</taxon>
        <taxon>Ecdysozoa</taxon>
        <taxon>Arthropoda</taxon>
        <taxon>Hexapoda</taxon>
        <taxon>Insecta</taxon>
        <taxon>Pterygota</taxon>
        <taxon>Neoptera</taxon>
        <taxon>Endopterygota</taxon>
        <taxon>Diptera</taxon>
        <taxon>Nematocera</taxon>
        <taxon>Psychodoidea</taxon>
        <taxon>Psychodidae</taxon>
        <taxon>Phlebotomus</taxon>
        <taxon>Phlebotomus</taxon>
    </lineage>
</organism>
<dbReference type="Gene3D" id="3.30.40.10">
    <property type="entry name" value="Zinc/RING finger domain, C3HC4 (zinc finger)"/>
    <property type="match status" value="1"/>
</dbReference>
<dbReference type="EMBL" id="AJVK01021337">
    <property type="status" value="NOT_ANNOTATED_CDS"/>
    <property type="molecule type" value="Genomic_DNA"/>
</dbReference>
<dbReference type="Proteomes" id="UP000092462">
    <property type="component" value="Unassembled WGS sequence"/>
</dbReference>
<protein>
    <recommendedName>
        <fullName evidence="3">RING-type domain-containing protein</fullName>
    </recommendedName>
</protein>
<dbReference type="InterPro" id="IPR013083">
    <property type="entry name" value="Znf_RING/FYVE/PHD"/>
</dbReference>
<dbReference type="EMBL" id="AJVK01021338">
    <property type="status" value="NOT_ANNOTATED_CDS"/>
    <property type="molecule type" value="Genomic_DNA"/>
</dbReference>
<keyword evidence="2" id="KW-1185">Reference proteome</keyword>
<dbReference type="VEuPathDB" id="VectorBase:PPAPM1_000684"/>
<dbReference type="PANTHER" id="PTHR10825:SF29">
    <property type="entry name" value="POLYCOMB GROUP RING FINGER PROTEIN 1"/>
    <property type="match status" value="1"/>
</dbReference>
<name>A0A1B0D0E2_PHLPP</name>
<evidence type="ECO:0000313" key="2">
    <source>
        <dbReference type="Proteomes" id="UP000092462"/>
    </source>
</evidence>
<dbReference type="SUPFAM" id="SSF57850">
    <property type="entry name" value="RING/U-box"/>
    <property type="match status" value="1"/>
</dbReference>
<dbReference type="EnsemblMetazoa" id="PPAI000814-RA">
    <property type="protein sequence ID" value="PPAI000814-PA"/>
    <property type="gene ID" value="PPAI000814"/>
</dbReference>
<dbReference type="GO" id="GO:0000122">
    <property type="term" value="P:negative regulation of transcription by RNA polymerase II"/>
    <property type="evidence" value="ECO:0007669"/>
    <property type="project" value="TreeGrafter"/>
</dbReference>
<evidence type="ECO:0008006" key="3">
    <source>
        <dbReference type="Google" id="ProtNLM"/>
    </source>
</evidence>
<sequence>MTSTTAVGSNVPHPRRKVRDFNSLITCSVCQGYIIEATTITDCLHTCEFCRSIVWENVMSFFLLGFLSLFSVCRSCILKHLERSNFCPTCSAKPVTVSNLRPDRILKTLIYKLVPGLYQSESQRVAEFHGGALSKLSSGRRRFSGLVGIPSPEGKESLDDDINHNISKKNESEHADDADFFHPEEPISLSMEYHPEVVTSLSSQKSSIPPIRYLQCPAAVTMWHLQRFISTKFDLNPNHIFLLR</sequence>